<reference evidence="1" key="1">
    <citation type="submission" date="2019-08" db="EMBL/GenBank/DDBJ databases">
        <authorList>
            <person name="Kucharzyk K."/>
            <person name="Murdoch R.W."/>
            <person name="Higgins S."/>
            <person name="Loffler F."/>
        </authorList>
    </citation>
    <scope>NUCLEOTIDE SEQUENCE</scope>
</reference>
<comment type="caution">
    <text evidence="1">The sequence shown here is derived from an EMBL/GenBank/DDBJ whole genome shotgun (WGS) entry which is preliminary data.</text>
</comment>
<sequence length="86" mass="9327">MLYEQRPGIHIAGGGLRIDKPEFAALQIVEVLNLRISPGNDIALVGCSLIDNRSDNGNNIALVFRRYIGKRGEPANVHHAVQQGPA</sequence>
<dbReference type="EMBL" id="VSSQ01112262">
    <property type="protein sequence ID" value="MPN49232.1"/>
    <property type="molecule type" value="Genomic_DNA"/>
</dbReference>
<name>A0A645IEG2_9ZZZZ</name>
<gene>
    <name evidence="1" type="ORF">SDC9_196847</name>
</gene>
<evidence type="ECO:0000313" key="1">
    <source>
        <dbReference type="EMBL" id="MPN49232.1"/>
    </source>
</evidence>
<protein>
    <submittedName>
        <fullName evidence="1">Uncharacterized protein</fullName>
    </submittedName>
</protein>
<proteinExistence type="predicted"/>
<organism evidence="1">
    <name type="scientific">bioreactor metagenome</name>
    <dbReference type="NCBI Taxonomy" id="1076179"/>
    <lineage>
        <taxon>unclassified sequences</taxon>
        <taxon>metagenomes</taxon>
        <taxon>ecological metagenomes</taxon>
    </lineage>
</organism>
<dbReference type="AlphaFoldDB" id="A0A645IEG2"/>
<accession>A0A645IEG2</accession>